<name>A0A0C3JS65_PISTI</name>
<reference evidence="1 2" key="1">
    <citation type="submission" date="2014-04" db="EMBL/GenBank/DDBJ databases">
        <authorList>
            <consortium name="DOE Joint Genome Institute"/>
            <person name="Kuo A."/>
            <person name="Kohler A."/>
            <person name="Costa M.D."/>
            <person name="Nagy L.G."/>
            <person name="Floudas D."/>
            <person name="Copeland A."/>
            <person name="Barry K.W."/>
            <person name="Cichocki N."/>
            <person name="Veneault-Fourrey C."/>
            <person name="LaButti K."/>
            <person name="Lindquist E.A."/>
            <person name="Lipzen A."/>
            <person name="Lundell T."/>
            <person name="Morin E."/>
            <person name="Murat C."/>
            <person name="Sun H."/>
            <person name="Tunlid A."/>
            <person name="Henrissat B."/>
            <person name="Grigoriev I.V."/>
            <person name="Hibbett D.S."/>
            <person name="Martin F."/>
            <person name="Nordberg H.P."/>
            <person name="Cantor M.N."/>
            <person name="Hua S.X."/>
        </authorList>
    </citation>
    <scope>NUCLEOTIDE SEQUENCE [LARGE SCALE GENOMIC DNA]</scope>
    <source>
        <strain evidence="1 2">Marx 270</strain>
    </source>
</reference>
<organism evidence="1 2">
    <name type="scientific">Pisolithus tinctorius Marx 270</name>
    <dbReference type="NCBI Taxonomy" id="870435"/>
    <lineage>
        <taxon>Eukaryota</taxon>
        <taxon>Fungi</taxon>
        <taxon>Dikarya</taxon>
        <taxon>Basidiomycota</taxon>
        <taxon>Agaricomycotina</taxon>
        <taxon>Agaricomycetes</taxon>
        <taxon>Agaricomycetidae</taxon>
        <taxon>Boletales</taxon>
        <taxon>Sclerodermatineae</taxon>
        <taxon>Pisolithaceae</taxon>
        <taxon>Pisolithus</taxon>
    </lineage>
</organism>
<feature type="non-terminal residue" evidence="1">
    <location>
        <position position="134"/>
    </location>
</feature>
<protein>
    <submittedName>
        <fullName evidence="1">Uncharacterized protein</fullName>
    </submittedName>
</protein>
<sequence length="134" mass="15494">MWLRSLQCSAWFDHELLVINIEALLHSKKVIESNGHSSHFFQLHSVQKAGSNFGGKGRRQNFVERKIRQKSTSSEVTRIFSQSCLSIHINILPRPSPKTPISRTRSTPYLANRRGLCIRHKRDEIISPLIFLQF</sequence>
<reference evidence="2" key="2">
    <citation type="submission" date="2015-01" db="EMBL/GenBank/DDBJ databases">
        <title>Evolutionary Origins and Diversification of the Mycorrhizal Mutualists.</title>
        <authorList>
            <consortium name="DOE Joint Genome Institute"/>
            <consortium name="Mycorrhizal Genomics Consortium"/>
            <person name="Kohler A."/>
            <person name="Kuo A."/>
            <person name="Nagy L.G."/>
            <person name="Floudas D."/>
            <person name="Copeland A."/>
            <person name="Barry K.W."/>
            <person name="Cichocki N."/>
            <person name="Veneault-Fourrey C."/>
            <person name="LaButti K."/>
            <person name="Lindquist E.A."/>
            <person name="Lipzen A."/>
            <person name="Lundell T."/>
            <person name="Morin E."/>
            <person name="Murat C."/>
            <person name="Riley R."/>
            <person name="Ohm R."/>
            <person name="Sun H."/>
            <person name="Tunlid A."/>
            <person name="Henrissat B."/>
            <person name="Grigoriev I.V."/>
            <person name="Hibbett D.S."/>
            <person name="Martin F."/>
        </authorList>
    </citation>
    <scope>NUCLEOTIDE SEQUENCE [LARGE SCALE GENOMIC DNA]</scope>
    <source>
        <strain evidence="2">Marx 270</strain>
    </source>
</reference>
<dbReference type="InParanoid" id="A0A0C3JS65"/>
<dbReference type="HOGENOM" id="CLU_156970_0_0_1"/>
<gene>
    <name evidence="1" type="ORF">M404DRAFT_994062</name>
</gene>
<accession>A0A0C3JS65</accession>
<dbReference type="Proteomes" id="UP000054217">
    <property type="component" value="Unassembled WGS sequence"/>
</dbReference>
<dbReference type="EMBL" id="KN831948">
    <property type="protein sequence ID" value="KIO12003.1"/>
    <property type="molecule type" value="Genomic_DNA"/>
</dbReference>
<proteinExistence type="predicted"/>
<keyword evidence="2" id="KW-1185">Reference proteome</keyword>
<evidence type="ECO:0000313" key="1">
    <source>
        <dbReference type="EMBL" id="KIO12003.1"/>
    </source>
</evidence>
<evidence type="ECO:0000313" key="2">
    <source>
        <dbReference type="Proteomes" id="UP000054217"/>
    </source>
</evidence>
<dbReference type="AlphaFoldDB" id="A0A0C3JS65"/>